<dbReference type="EMBL" id="MFZH01000023">
    <property type="protein sequence ID" value="OGK18874.1"/>
    <property type="molecule type" value="Genomic_DNA"/>
</dbReference>
<reference evidence="1 2" key="1">
    <citation type="journal article" date="2016" name="Nat. Commun.">
        <title>Thousands of microbial genomes shed light on interconnected biogeochemical processes in an aquifer system.</title>
        <authorList>
            <person name="Anantharaman K."/>
            <person name="Brown C.T."/>
            <person name="Hug L.A."/>
            <person name="Sharon I."/>
            <person name="Castelle C.J."/>
            <person name="Probst A.J."/>
            <person name="Thomas B.C."/>
            <person name="Singh A."/>
            <person name="Wilkins M.J."/>
            <person name="Karaoz U."/>
            <person name="Brodie E.L."/>
            <person name="Williams K.H."/>
            <person name="Hubbard S.S."/>
            <person name="Banfield J.F."/>
        </authorList>
    </citation>
    <scope>NUCLEOTIDE SEQUENCE [LARGE SCALE GENOMIC DNA]</scope>
</reference>
<sequence>MPNPNGPEGEGRRFAPVIDVVEDPDILWRTTLGRSVCDRIEEAMGHRPLPIDLTKGTLSPGGVDADLHQFRWNVRETEGGTDGRPKIDKSLGYSFGTHSLAGKSVVHIPTASRPVDVRWLKRDVSLALWERKGQWHPRPLTTIVASWRGETVSPHFPSGNNQNTLVLNFHENGSYYLVAKFATEPGELDITAALDPDSDYWETPDGVPTADAIKVQELFGVSSELLKGWDGSKLPALMHHALVAAQPTTIASE</sequence>
<organism evidence="1 2">
    <name type="scientific">Candidatus Roizmanbacteria bacterium RIFCSPHIGHO2_01_FULL_39_24</name>
    <dbReference type="NCBI Taxonomy" id="1802032"/>
    <lineage>
        <taxon>Bacteria</taxon>
        <taxon>Candidatus Roizmaniibacteriota</taxon>
    </lineage>
</organism>
<dbReference type="Proteomes" id="UP000176850">
    <property type="component" value="Unassembled WGS sequence"/>
</dbReference>
<gene>
    <name evidence="1" type="ORF">A2799_02315</name>
</gene>
<comment type="caution">
    <text evidence="1">The sequence shown here is derived from an EMBL/GenBank/DDBJ whole genome shotgun (WGS) entry which is preliminary data.</text>
</comment>
<proteinExistence type="predicted"/>
<evidence type="ECO:0000313" key="1">
    <source>
        <dbReference type="EMBL" id="OGK18874.1"/>
    </source>
</evidence>
<protein>
    <submittedName>
        <fullName evidence="1">Uncharacterized protein</fullName>
    </submittedName>
</protein>
<name>A0A1F7GJ77_9BACT</name>
<evidence type="ECO:0000313" key="2">
    <source>
        <dbReference type="Proteomes" id="UP000176850"/>
    </source>
</evidence>
<accession>A0A1F7GJ77</accession>
<dbReference type="AlphaFoldDB" id="A0A1F7GJ77"/>